<comment type="caution">
    <text evidence="2">The sequence shown here is derived from an EMBL/GenBank/DDBJ whole genome shotgun (WGS) entry which is preliminary data.</text>
</comment>
<evidence type="ECO:0000313" key="2">
    <source>
        <dbReference type="EMBL" id="KUK76676.1"/>
    </source>
</evidence>
<feature type="signal peptide" evidence="1">
    <location>
        <begin position="1"/>
        <end position="23"/>
    </location>
</feature>
<dbReference type="AlphaFoldDB" id="A0A117LZW1"/>
<accession>A0A117LZW1</accession>
<dbReference type="Proteomes" id="UP000053860">
    <property type="component" value="Unassembled WGS sequence"/>
</dbReference>
<reference evidence="3" key="1">
    <citation type="journal article" date="2015" name="MBio">
        <title>Genome-Resolved Metagenomic Analysis Reveals Roles for Candidate Phyla and Other Microbial Community Members in Biogeochemical Transformations in Oil Reservoirs.</title>
        <authorList>
            <person name="Hu P."/>
            <person name="Tom L."/>
            <person name="Singh A."/>
            <person name="Thomas B.C."/>
            <person name="Baker B.J."/>
            <person name="Piceno Y.M."/>
            <person name="Andersen G.L."/>
            <person name="Banfield J.F."/>
        </authorList>
    </citation>
    <scope>NUCLEOTIDE SEQUENCE [LARGE SCALE GENOMIC DNA]</scope>
</reference>
<dbReference type="EMBL" id="LGGN01000216">
    <property type="protein sequence ID" value="KUK76676.1"/>
    <property type="molecule type" value="Genomic_DNA"/>
</dbReference>
<dbReference type="Pfam" id="PF16147">
    <property type="entry name" value="DUF4855"/>
    <property type="match status" value="1"/>
</dbReference>
<gene>
    <name evidence="2" type="ORF">XD92_1110</name>
</gene>
<sequence>MKIVNKLCLILLFLSIFSLINCGEKNDGQEKPVIEEGKDEKETHYSWEKSRTSLIECNDMVLLYSGGAHRTYQWSEDYVEPYVTYKDESGQEKWLFDSFLFLEIYNGNKTFATGYRDVPANQQDWRLLVDHYFQSRYCVGALKRSIDNASERIGKPSTKRKIVIGIPEPVTNQKDWGSVRNGEALDFSKSEDRIAACKWYIDYVRAKFNEMNCDNIELAGFYWIAENATTTRTIVGEVSKYLNSMHYSFNWIPYFKAPGYLEWKDLHFNYAYLQPNYFFNESVPKSRLDEACQLAIKYEMDMEVEFDERALVLSRNNWGYRLVDYLEAFKKHGIWSDKRIAYYQGGTTLYELAKSPEAKDRELYHYFCKFVSERSPQ</sequence>
<organism evidence="2 3">
    <name type="scientific">Proteiniphilum acetatigenes</name>
    <dbReference type="NCBI Taxonomy" id="294710"/>
    <lineage>
        <taxon>Bacteria</taxon>
        <taxon>Pseudomonadati</taxon>
        <taxon>Bacteroidota</taxon>
        <taxon>Bacteroidia</taxon>
        <taxon>Bacteroidales</taxon>
        <taxon>Dysgonomonadaceae</taxon>
        <taxon>Proteiniphilum</taxon>
    </lineage>
</organism>
<protein>
    <recommendedName>
        <fullName evidence="4">DUF4855 domain-containing protein</fullName>
    </recommendedName>
</protein>
<proteinExistence type="predicted"/>
<keyword evidence="1" id="KW-0732">Signal</keyword>
<dbReference type="InterPro" id="IPR032329">
    <property type="entry name" value="DUF4855"/>
</dbReference>
<evidence type="ECO:0000256" key="1">
    <source>
        <dbReference type="SAM" id="SignalP"/>
    </source>
</evidence>
<name>A0A117LZW1_9BACT</name>
<dbReference type="PATRIC" id="fig|294710.3.peg.1504"/>
<feature type="chain" id="PRO_5007150947" description="DUF4855 domain-containing protein" evidence="1">
    <location>
        <begin position="24"/>
        <end position="377"/>
    </location>
</feature>
<evidence type="ECO:0008006" key="4">
    <source>
        <dbReference type="Google" id="ProtNLM"/>
    </source>
</evidence>
<evidence type="ECO:0000313" key="3">
    <source>
        <dbReference type="Proteomes" id="UP000053860"/>
    </source>
</evidence>